<comment type="subcellular location">
    <subcellularLocation>
        <location evidence="1 7">Cell outer membrane</location>
        <topology evidence="1 7">Multi-pass membrane protein</topology>
    </subcellularLocation>
</comment>
<dbReference type="InterPro" id="IPR023996">
    <property type="entry name" value="TonB-dep_OMP_SusC/RagA"/>
</dbReference>
<evidence type="ECO:0000256" key="2">
    <source>
        <dbReference type="ARBA" id="ARBA00022448"/>
    </source>
</evidence>
<dbReference type="Pfam" id="PF13715">
    <property type="entry name" value="CarbopepD_reg_2"/>
    <property type="match status" value="1"/>
</dbReference>
<evidence type="ECO:0000256" key="1">
    <source>
        <dbReference type="ARBA" id="ARBA00004571"/>
    </source>
</evidence>
<accession>A0A425XZT6</accession>
<evidence type="ECO:0000256" key="4">
    <source>
        <dbReference type="ARBA" id="ARBA00022692"/>
    </source>
</evidence>
<keyword evidence="4 7" id="KW-0812">Transmembrane</keyword>
<dbReference type="Gene3D" id="2.60.40.1120">
    <property type="entry name" value="Carboxypeptidase-like, regulatory domain"/>
    <property type="match status" value="1"/>
</dbReference>
<dbReference type="Gene3D" id="2.40.170.20">
    <property type="entry name" value="TonB-dependent receptor, beta-barrel domain"/>
    <property type="match status" value="1"/>
</dbReference>
<keyword evidence="3 7" id="KW-1134">Transmembrane beta strand</keyword>
<protein>
    <submittedName>
        <fullName evidence="9">SusC/RagA family TonB-linked outer membrane protein</fullName>
    </submittedName>
</protein>
<dbReference type="EMBL" id="QQWG01000011">
    <property type="protein sequence ID" value="RRG20732.1"/>
    <property type="molecule type" value="Genomic_DNA"/>
</dbReference>
<dbReference type="InterPro" id="IPR036942">
    <property type="entry name" value="Beta-barrel_TonB_sf"/>
</dbReference>
<dbReference type="NCBIfam" id="TIGR04057">
    <property type="entry name" value="SusC_RagA_signa"/>
    <property type="match status" value="1"/>
</dbReference>
<dbReference type="InterPro" id="IPR037066">
    <property type="entry name" value="Plug_dom_sf"/>
</dbReference>
<dbReference type="InterPro" id="IPR008969">
    <property type="entry name" value="CarboxyPept-like_regulatory"/>
</dbReference>
<organism evidence="9 10">
    <name type="scientific">Ancylomarina euxinus</name>
    <dbReference type="NCBI Taxonomy" id="2283627"/>
    <lineage>
        <taxon>Bacteria</taxon>
        <taxon>Pseudomonadati</taxon>
        <taxon>Bacteroidota</taxon>
        <taxon>Bacteroidia</taxon>
        <taxon>Marinilabiliales</taxon>
        <taxon>Marinifilaceae</taxon>
        <taxon>Ancylomarina</taxon>
    </lineage>
</organism>
<evidence type="ECO:0000256" key="6">
    <source>
        <dbReference type="ARBA" id="ARBA00023237"/>
    </source>
</evidence>
<evidence type="ECO:0000256" key="7">
    <source>
        <dbReference type="PROSITE-ProRule" id="PRU01360"/>
    </source>
</evidence>
<dbReference type="InterPro" id="IPR039426">
    <property type="entry name" value="TonB-dep_rcpt-like"/>
</dbReference>
<dbReference type="InterPro" id="IPR023997">
    <property type="entry name" value="TonB-dep_OMP_SusC/RagA_CS"/>
</dbReference>
<keyword evidence="6 7" id="KW-0998">Cell outer membrane</keyword>
<dbReference type="RefSeq" id="WP_125031109.1">
    <property type="nucleotide sequence ID" value="NZ_JAPXVP010000010.1"/>
</dbReference>
<dbReference type="PROSITE" id="PS52016">
    <property type="entry name" value="TONB_DEPENDENT_REC_3"/>
    <property type="match status" value="1"/>
</dbReference>
<dbReference type="GO" id="GO:0009279">
    <property type="term" value="C:cell outer membrane"/>
    <property type="evidence" value="ECO:0007669"/>
    <property type="project" value="UniProtKB-SubCell"/>
</dbReference>
<feature type="domain" description="TonB-dependent receptor plug" evidence="8">
    <location>
        <begin position="233"/>
        <end position="356"/>
    </location>
</feature>
<dbReference type="SUPFAM" id="SSF56935">
    <property type="entry name" value="Porins"/>
    <property type="match status" value="1"/>
</dbReference>
<name>A0A425XZT6_9BACT</name>
<dbReference type="OrthoDB" id="9768177at2"/>
<evidence type="ECO:0000256" key="3">
    <source>
        <dbReference type="ARBA" id="ARBA00022452"/>
    </source>
</evidence>
<keyword evidence="2 7" id="KW-0813">Transport</keyword>
<dbReference type="Gene3D" id="2.170.130.10">
    <property type="entry name" value="TonB-dependent receptor, plug domain"/>
    <property type="match status" value="1"/>
</dbReference>
<dbReference type="AlphaFoldDB" id="A0A425XZT6"/>
<evidence type="ECO:0000259" key="8">
    <source>
        <dbReference type="Pfam" id="PF07715"/>
    </source>
</evidence>
<dbReference type="InterPro" id="IPR012910">
    <property type="entry name" value="Plug_dom"/>
</dbReference>
<dbReference type="Proteomes" id="UP000285794">
    <property type="component" value="Unassembled WGS sequence"/>
</dbReference>
<evidence type="ECO:0000256" key="5">
    <source>
        <dbReference type="ARBA" id="ARBA00023136"/>
    </source>
</evidence>
<evidence type="ECO:0000313" key="10">
    <source>
        <dbReference type="Proteomes" id="UP000285794"/>
    </source>
</evidence>
<keyword evidence="10" id="KW-1185">Reference proteome</keyword>
<gene>
    <name evidence="9" type="ORF">DWB61_11880</name>
</gene>
<dbReference type="Pfam" id="PF07715">
    <property type="entry name" value="Plug"/>
    <property type="match status" value="1"/>
</dbReference>
<dbReference type="NCBIfam" id="TIGR04056">
    <property type="entry name" value="OMP_RagA_SusC"/>
    <property type="match status" value="1"/>
</dbReference>
<proteinExistence type="inferred from homology"/>
<keyword evidence="5 7" id="KW-0472">Membrane</keyword>
<evidence type="ECO:0000313" key="9">
    <source>
        <dbReference type="EMBL" id="RRG20732.1"/>
    </source>
</evidence>
<dbReference type="SUPFAM" id="SSF49464">
    <property type="entry name" value="Carboxypeptidase regulatory domain-like"/>
    <property type="match status" value="1"/>
</dbReference>
<comment type="similarity">
    <text evidence="7">Belongs to the TonB-dependent receptor family.</text>
</comment>
<reference evidence="9 10" key="1">
    <citation type="submission" date="2018-07" db="EMBL/GenBank/DDBJ databases">
        <title>Draft genome sequence of Ancylomarina sp. M1P.</title>
        <authorList>
            <person name="Yadav S."/>
            <person name="Villanueva L."/>
            <person name="Damste J.S.S."/>
        </authorList>
    </citation>
    <scope>NUCLEOTIDE SEQUENCE [LARGE SCALE GENOMIC DNA]</scope>
    <source>
        <strain evidence="9 10">M1P</strain>
    </source>
</reference>
<comment type="caution">
    <text evidence="9">The sequence shown here is derived from an EMBL/GenBank/DDBJ whole genome shotgun (WGS) entry which is preliminary data.</text>
</comment>
<sequence length="1223" mass="137153">MEKKREKSSYFYENILRGKRLLLTLLMIGVIHASSFGTPQPTFLNIELNQTSLIEVFNTIKRQSDYTFLYSVEDVEVFKNISITNKSGDIKDILDESLKGTNLEYKIKDKVIIIKPATNKEQKMSPNSGQTQEKKTITGIIKDDQNMALPGVSVVIKGTSTGVSTDIDGKYSIDVPVKGTVLVFSFIGMNPQEISITNQTQLNITLSSSSEQLNEVTVVVSNGYQKIDRRLFTGAATKIDAKQAKVDGIVDVGRMLEGKVAGVSVQNVSGTFGAAPKIRVRGASSIYGDTKPLWVVDGVVLEDVVDISPDELSSGDVSTLISSSVAGINADDIASFSILKDASATALYGARAMNGVIVITTKKGNAGKTTVNITSEMTVKQKPNYGQYDIMNSQEQMSMFTDMERKGWLTHASMARSQDGGIYFKMYNAINTYDAEQGKFALDNTPEARTNFLRRYEYANTDWFDILFRNSLQQNHSVSISGGSDKSKFYVSTSWLHDDGWTIADQVDRYTINMRGDFELSDKLSVGIQTKGSIREQETPGSFDRTNDVVNGNYKREFDINPFSYAMNTSRTITPYDENGNLEYFRMNHAPFNVINEYKNNKNELNVLDLNIQADLSYKFNKNLNYKFIGSLRYVKSTNEHKIMGESNVARAYRANDDATVAEANRYLYTDPENPNANPVVVLPHGGFYNREDNSLKNYYFRNIINWNKTFDETHIVNVLAGQELKYVDRQKTYFNGYGYQYDKGGVVYTDPNIIKSTVQSGYSYFGMTPLRDRSIAAFTNVGYSYKGKYTFNGTARIDGSNKLGEAKSARYLPTWNVSGKWDVKSESFLANVDAISYLQLRGTYGLTASMGRSTNSQIVLRNELTTTPYESERQNGMVISALENSELTWEKQYETNLGFDIGLFNNRISLQTDVYKRNGFDLIAAIRTSGIGGEAWKYANYADMESKGIEFTLNTKNIKTNDFSWTTNLTFAYNENEITKLESKPNIFSLVKSEGGAILGGPVRGLYSIPFAGLNEDGIPTFKDANGETTQDVYFQDKDTEYLKYEGSIDPKVTGGLSNQIKYKNWNLNIFMTYQMGNKIRLYPSFHANYSDMDAITRDMNNRWIMKGDEKLTTIPTLVSKRMYDKYGSDLESTYNAYNYSDQRVAKGDFVRMKEISLSYNLPKSALQKIGLNSAQVKAQGTNLFLLYSDSKLNGQDPEFFGAGGVAMPVAKQYTVTLKLGF</sequence>